<keyword evidence="7 10" id="KW-0443">Lipid metabolism</keyword>
<dbReference type="GO" id="GO:0030148">
    <property type="term" value="P:sphingolipid biosynthetic process"/>
    <property type="evidence" value="ECO:0007669"/>
    <property type="project" value="TreeGrafter"/>
</dbReference>
<feature type="transmembrane region" description="Helical" evidence="10">
    <location>
        <begin position="236"/>
        <end position="257"/>
    </location>
</feature>
<evidence type="ECO:0000256" key="2">
    <source>
        <dbReference type="ARBA" id="ARBA00022516"/>
    </source>
</evidence>
<dbReference type="GO" id="GO:0009922">
    <property type="term" value="F:fatty acid elongase activity"/>
    <property type="evidence" value="ECO:0007669"/>
    <property type="project" value="UniProtKB-EC"/>
</dbReference>
<feature type="transmembrane region" description="Helical" evidence="10">
    <location>
        <begin position="32"/>
        <end position="51"/>
    </location>
</feature>
<keyword evidence="2 10" id="KW-0444">Lipid biosynthesis</keyword>
<evidence type="ECO:0000256" key="10">
    <source>
        <dbReference type="RuleBase" id="RU361115"/>
    </source>
</evidence>
<feature type="transmembrane region" description="Helical" evidence="10">
    <location>
        <begin position="149"/>
        <end position="166"/>
    </location>
</feature>
<evidence type="ECO:0000313" key="12">
    <source>
        <dbReference type="Proteomes" id="UP000076408"/>
    </source>
</evidence>
<dbReference type="Proteomes" id="UP000076408">
    <property type="component" value="Unassembled WGS sequence"/>
</dbReference>
<feature type="transmembrane region" description="Helical" evidence="10">
    <location>
        <begin position="353"/>
        <end position="372"/>
    </location>
</feature>
<evidence type="ECO:0000256" key="3">
    <source>
        <dbReference type="ARBA" id="ARBA00022679"/>
    </source>
</evidence>
<comment type="similarity">
    <text evidence="10">Belongs to the ELO family.</text>
</comment>
<keyword evidence="3 10" id="KW-0808">Transferase</keyword>
<feature type="transmembrane region" description="Helical" evidence="10">
    <location>
        <begin position="72"/>
        <end position="91"/>
    </location>
</feature>
<evidence type="ECO:0000313" key="11">
    <source>
        <dbReference type="EnsemblMetazoa" id="ASTEI07919-PA"/>
    </source>
</evidence>
<feature type="transmembrane region" description="Helical" evidence="10">
    <location>
        <begin position="116"/>
        <end position="137"/>
    </location>
</feature>
<keyword evidence="4 10" id="KW-0812">Transmembrane</keyword>
<reference evidence="11" key="2">
    <citation type="submission" date="2020-05" db="UniProtKB">
        <authorList>
            <consortium name="EnsemblMetazoa"/>
        </authorList>
    </citation>
    <scope>IDENTIFICATION</scope>
    <source>
        <strain evidence="11">Indian</strain>
    </source>
</reference>
<dbReference type="GO" id="GO:0034625">
    <property type="term" value="P:fatty acid elongation, monounsaturated fatty acid"/>
    <property type="evidence" value="ECO:0007669"/>
    <property type="project" value="TreeGrafter"/>
</dbReference>
<dbReference type="VEuPathDB" id="VectorBase:ASTEI07919"/>
<dbReference type="InterPro" id="IPR002076">
    <property type="entry name" value="ELO_fam"/>
</dbReference>
<dbReference type="EnsemblMetazoa" id="ASTEI07919-RA">
    <property type="protein sequence ID" value="ASTEI07919-PA"/>
    <property type="gene ID" value="ASTEI07919"/>
</dbReference>
<feature type="transmembrane region" description="Helical" evidence="10">
    <location>
        <begin position="441"/>
        <end position="462"/>
    </location>
</feature>
<accession>A0A182YHI3</accession>
<feature type="transmembrane region" description="Helical" evidence="10">
    <location>
        <begin position="384"/>
        <end position="402"/>
    </location>
</feature>
<evidence type="ECO:0000256" key="1">
    <source>
        <dbReference type="ARBA" id="ARBA00004141"/>
    </source>
</evidence>
<dbReference type="PROSITE" id="PS01188">
    <property type="entry name" value="ELO"/>
    <property type="match status" value="2"/>
</dbReference>
<dbReference type="GO" id="GO:0034626">
    <property type="term" value="P:fatty acid elongation, polyunsaturated fatty acid"/>
    <property type="evidence" value="ECO:0007669"/>
    <property type="project" value="TreeGrafter"/>
</dbReference>
<evidence type="ECO:0000256" key="4">
    <source>
        <dbReference type="ARBA" id="ARBA00022692"/>
    </source>
</evidence>
<feature type="transmembrane region" description="Helical" evidence="10">
    <location>
        <begin position="408"/>
        <end position="429"/>
    </location>
</feature>
<dbReference type="Pfam" id="PF01151">
    <property type="entry name" value="ELO"/>
    <property type="match status" value="2"/>
</dbReference>
<proteinExistence type="inferred from homology"/>
<dbReference type="PANTHER" id="PTHR11157:SF116">
    <property type="entry name" value="ELONGATION OF VERY LONG CHAIN FATTY ACIDS PROTEIN-RELATED"/>
    <property type="match status" value="1"/>
</dbReference>
<dbReference type="InterPro" id="IPR030457">
    <property type="entry name" value="ELO_CS"/>
</dbReference>
<evidence type="ECO:0000256" key="8">
    <source>
        <dbReference type="ARBA" id="ARBA00023136"/>
    </source>
</evidence>
<dbReference type="VEuPathDB" id="VectorBase:ASTEI20_045660"/>
<dbReference type="VEuPathDB" id="VectorBase:ASTE016477"/>
<feature type="transmembrane region" description="Helical" evidence="10">
    <location>
        <begin position="269"/>
        <end position="291"/>
    </location>
</feature>
<dbReference type="GO" id="GO:0019367">
    <property type="term" value="P:fatty acid elongation, saturated fatty acid"/>
    <property type="evidence" value="ECO:0007669"/>
    <property type="project" value="TreeGrafter"/>
</dbReference>
<feature type="transmembrane region" description="Helical" evidence="10">
    <location>
        <begin position="474"/>
        <end position="493"/>
    </location>
</feature>
<name>A0A182YHI3_ANOST</name>
<dbReference type="AlphaFoldDB" id="A0A182YHI3"/>
<keyword evidence="8 10" id="KW-0472">Membrane</keyword>
<keyword evidence="12" id="KW-1185">Reference proteome</keyword>
<dbReference type="PANTHER" id="PTHR11157">
    <property type="entry name" value="FATTY ACID ACYL TRANSFERASE-RELATED"/>
    <property type="match status" value="1"/>
</dbReference>
<dbReference type="GO" id="GO:0005789">
    <property type="term" value="C:endoplasmic reticulum membrane"/>
    <property type="evidence" value="ECO:0007669"/>
    <property type="project" value="TreeGrafter"/>
</dbReference>
<comment type="caution">
    <text evidence="10">Lacks conserved residue(s) required for the propagation of feature annotation.</text>
</comment>
<comment type="catalytic activity">
    <reaction evidence="10">
        <text>a very-long-chain acyl-CoA + malonyl-CoA + H(+) = a very-long-chain 3-oxoacyl-CoA + CO2 + CoA</text>
        <dbReference type="Rhea" id="RHEA:32727"/>
        <dbReference type="ChEBI" id="CHEBI:15378"/>
        <dbReference type="ChEBI" id="CHEBI:16526"/>
        <dbReference type="ChEBI" id="CHEBI:57287"/>
        <dbReference type="ChEBI" id="CHEBI:57384"/>
        <dbReference type="ChEBI" id="CHEBI:90725"/>
        <dbReference type="ChEBI" id="CHEBI:90736"/>
        <dbReference type="EC" id="2.3.1.199"/>
    </reaction>
</comment>
<evidence type="ECO:0000256" key="9">
    <source>
        <dbReference type="ARBA" id="ARBA00023160"/>
    </source>
</evidence>
<comment type="subcellular location">
    <subcellularLocation>
        <location evidence="1">Membrane</location>
        <topology evidence="1">Multi-pass membrane protein</topology>
    </subcellularLocation>
</comment>
<keyword evidence="9 10" id="KW-0275">Fatty acid biosynthesis</keyword>
<dbReference type="STRING" id="30069.A0A182YHI3"/>
<feature type="transmembrane region" description="Helical" evidence="10">
    <location>
        <begin position="303"/>
        <end position="324"/>
    </location>
</feature>
<evidence type="ECO:0000256" key="6">
    <source>
        <dbReference type="ARBA" id="ARBA00022989"/>
    </source>
</evidence>
<keyword evidence="5 10" id="KW-0276">Fatty acid metabolism</keyword>
<evidence type="ECO:0000256" key="7">
    <source>
        <dbReference type="ARBA" id="ARBA00023098"/>
    </source>
</evidence>
<keyword evidence="6 10" id="KW-1133">Transmembrane helix</keyword>
<dbReference type="GO" id="GO:0042761">
    <property type="term" value="P:very long-chain fatty acid biosynthetic process"/>
    <property type="evidence" value="ECO:0007669"/>
    <property type="project" value="TreeGrafter"/>
</dbReference>
<sequence length="507" mass="60039">MTLVWERMYDVYHEYIVERRDMRSVNLPLAGTPWPLMLVLGTYLFVVLHAGPKFMAQRKAYDLRKVIRVYNIAQVLINSVLFLWIVIKMFIVYRDYNFSCQVCNYSTDYRGLEEMYLSYSYFLLKVLDLADTVFFVLRKKQSHVSFLHVYHHTVMVVGSYFGVLYVPGGHAIMLGIWNTLVHAVMYLYYFLSSYGSQYSGWWKQHLTRMQLLQFIHLAFHFGIPLFFNRECKFPRFWMGVGFLQALVILALFMDFYIKSVLDLPLLRSFWTVPLITGTYLYFVLNLGPKLMANRKPFEMRNLLIVYNLFQVAANVATFVMGLNYLRSYPSYSYVCQPLQQDTSARSMLELRLGYAYFLLKILDLADTVFFVLKKKQSHVSFLHVYHHTIMAISVSLFMRYLAGGHCFMLGMLNTLVHAVMYFYFFLTIYRPEETRGAAWKRYVTLLQMAQFAYLVFHFFRPIVLGIDCGYPRAVMWFVGLQNIFMLLMFGDFYRRSYLRKPKKGHEN</sequence>
<dbReference type="EC" id="2.3.1.199" evidence="10"/>
<protein>
    <recommendedName>
        <fullName evidence="10">Elongation of very long chain fatty acids protein</fullName>
        <ecNumber evidence="10">2.3.1.199</ecNumber>
    </recommendedName>
    <alternativeName>
        <fullName evidence="10">Very-long-chain 3-oxoacyl-CoA synthase</fullName>
    </alternativeName>
</protein>
<evidence type="ECO:0000256" key="5">
    <source>
        <dbReference type="ARBA" id="ARBA00022832"/>
    </source>
</evidence>
<feature type="transmembrane region" description="Helical" evidence="10">
    <location>
        <begin position="172"/>
        <end position="191"/>
    </location>
</feature>
<organism evidence="11 12">
    <name type="scientific">Anopheles stephensi</name>
    <name type="common">Indo-Pakistan malaria mosquito</name>
    <dbReference type="NCBI Taxonomy" id="30069"/>
    <lineage>
        <taxon>Eukaryota</taxon>
        <taxon>Metazoa</taxon>
        <taxon>Ecdysozoa</taxon>
        <taxon>Arthropoda</taxon>
        <taxon>Hexapoda</taxon>
        <taxon>Insecta</taxon>
        <taxon>Pterygota</taxon>
        <taxon>Neoptera</taxon>
        <taxon>Endopterygota</taxon>
        <taxon>Diptera</taxon>
        <taxon>Nematocera</taxon>
        <taxon>Culicoidea</taxon>
        <taxon>Culicidae</taxon>
        <taxon>Anophelinae</taxon>
        <taxon>Anopheles</taxon>
    </lineage>
</organism>
<dbReference type="OMA" id="WIFIAAR"/>
<reference evidence="12" key="1">
    <citation type="journal article" date="2014" name="Genome Biol.">
        <title>Genome analysis of a major urban malaria vector mosquito, Anopheles stephensi.</title>
        <authorList>
            <person name="Jiang X."/>
            <person name="Peery A."/>
            <person name="Hall A.B."/>
            <person name="Sharma A."/>
            <person name="Chen X.G."/>
            <person name="Waterhouse R.M."/>
            <person name="Komissarov A."/>
            <person name="Riehle M.M."/>
            <person name="Shouche Y."/>
            <person name="Sharakhova M.V."/>
            <person name="Lawson D."/>
            <person name="Pakpour N."/>
            <person name="Arensburger P."/>
            <person name="Davidson V.L."/>
            <person name="Eiglmeier K."/>
            <person name="Emrich S."/>
            <person name="George P."/>
            <person name="Kennedy R.C."/>
            <person name="Mane S.P."/>
            <person name="Maslen G."/>
            <person name="Oringanje C."/>
            <person name="Qi Y."/>
            <person name="Settlage R."/>
            <person name="Tojo M."/>
            <person name="Tubio J.M."/>
            <person name="Unger M.F."/>
            <person name="Wang B."/>
            <person name="Vernick K.D."/>
            <person name="Ribeiro J.M."/>
            <person name="James A.A."/>
            <person name="Michel K."/>
            <person name="Riehle M.A."/>
            <person name="Luckhart S."/>
            <person name="Sharakhov I.V."/>
            <person name="Tu Z."/>
        </authorList>
    </citation>
    <scope>NUCLEOTIDE SEQUENCE [LARGE SCALE GENOMIC DNA]</scope>
    <source>
        <strain evidence="12">Indian</strain>
    </source>
</reference>